<dbReference type="GO" id="GO:0016887">
    <property type="term" value="F:ATP hydrolysis activity"/>
    <property type="evidence" value="ECO:0007669"/>
    <property type="project" value="InterPro"/>
</dbReference>
<dbReference type="Pfam" id="PF00700">
    <property type="entry name" value="Flagellin_C"/>
    <property type="match status" value="1"/>
</dbReference>
<dbReference type="CDD" id="cd13639">
    <property type="entry name" value="PBP2_OpuAC_like"/>
    <property type="match status" value="1"/>
</dbReference>
<dbReference type="Gene3D" id="3.40.190.100">
    <property type="entry name" value="Glycine betaine-binding periplasmic protein, domain 2"/>
    <property type="match status" value="1"/>
</dbReference>
<dbReference type="InterPro" id="IPR027417">
    <property type="entry name" value="P-loop_NTPase"/>
</dbReference>
<dbReference type="EMBL" id="JARGDH010000024">
    <property type="protein sequence ID" value="KAL0265462.1"/>
    <property type="molecule type" value="Genomic_DNA"/>
</dbReference>
<name>A0AAW2H6Y4_9NEOP</name>
<dbReference type="Pfam" id="PF00669">
    <property type="entry name" value="Flagellin_N"/>
    <property type="match status" value="1"/>
</dbReference>
<feature type="domain" description="ABC transporter" evidence="2">
    <location>
        <begin position="381"/>
        <end position="601"/>
    </location>
</feature>
<dbReference type="SUPFAM" id="SSF52540">
    <property type="entry name" value="P-loop containing nucleoside triphosphate hydrolases"/>
    <property type="match status" value="1"/>
</dbReference>
<dbReference type="PROSITE" id="PS00211">
    <property type="entry name" value="ABC_TRANSPORTER_1"/>
    <property type="match status" value="1"/>
</dbReference>
<dbReference type="InterPro" id="IPR003439">
    <property type="entry name" value="ABC_transporter-like_ATP-bd"/>
</dbReference>
<dbReference type="InterPro" id="IPR007210">
    <property type="entry name" value="ABC_Gly_betaine_transp_sub-bd"/>
</dbReference>
<reference evidence="3" key="1">
    <citation type="journal article" date="2024" name="Gigascience">
        <title>Chromosome-level genome of the poultry shaft louse Menopon gallinae provides insight into the host-switching and adaptive evolution of parasitic lice.</title>
        <authorList>
            <person name="Xu Y."/>
            <person name="Ma L."/>
            <person name="Liu S."/>
            <person name="Liang Y."/>
            <person name="Liu Q."/>
            <person name="He Z."/>
            <person name="Tian L."/>
            <person name="Duan Y."/>
            <person name="Cai W."/>
            <person name="Li H."/>
            <person name="Song F."/>
        </authorList>
    </citation>
    <scope>NUCLEOTIDE SEQUENCE</scope>
    <source>
        <strain evidence="3">Cailab_2023a</strain>
    </source>
</reference>
<dbReference type="InterPro" id="IPR017871">
    <property type="entry name" value="ABC_transporter-like_CS"/>
</dbReference>
<comment type="caution">
    <text evidence="3">The sequence shown here is derived from an EMBL/GenBank/DDBJ whole genome shotgun (WGS) entry which is preliminary data.</text>
</comment>
<dbReference type="InterPro" id="IPR051921">
    <property type="entry name" value="ABC_osmolyte_uptake_ATP-bind"/>
</dbReference>
<dbReference type="PANTHER" id="PTHR43869:SF1">
    <property type="entry name" value="GLYCINE BETAINE_PROLINE BETAINE TRANSPORT SYSTEM ATP-BINDING PROTEIN PROV"/>
    <property type="match status" value="1"/>
</dbReference>
<dbReference type="SUPFAM" id="SSF53850">
    <property type="entry name" value="Periplasmic binding protein-like II"/>
    <property type="match status" value="1"/>
</dbReference>
<dbReference type="GO" id="GO:0005524">
    <property type="term" value="F:ATP binding"/>
    <property type="evidence" value="ECO:0007669"/>
    <property type="project" value="InterPro"/>
</dbReference>
<dbReference type="GO" id="GO:0022857">
    <property type="term" value="F:transmembrane transporter activity"/>
    <property type="evidence" value="ECO:0007669"/>
    <property type="project" value="InterPro"/>
</dbReference>
<feature type="region of interest" description="Disordered" evidence="1">
    <location>
        <begin position="344"/>
        <end position="366"/>
    </location>
</feature>
<sequence length="839" mass="93163">MAGIIEKQISCLSLKTEQEALLFRRTVEDAQVLSCEKFLQTYLNSLYYTLDQLHKVMLKAKSTHRQEIDKKESSAQLNSCKGSLRKLSSLYMSTRFKEVYLKDLKPELNIRVPQVLYKYLRGRRSASIAQLLRVVEQLLEREIEQSFTGKNKANYDLFYLKSLKSSTLLVSYKGLQKESIMRLLRGIKLDTKILEDFGMIINHNMNAMNAARRGDINARALDKNAEKLSSGMRINRAGDDAAGLAVSEKLRTQARGLAQASRNASDAISFIQTTEDSATANVRAADELGMTPAKINIPSSLQNSTASWTLRVHVGANTNEAIAANIFAVGVPYLFAGEAAAPADQTGEAPADQQGETGAQGGSQVAGPVNVMTAVDANSSIAKIDVAIKATTDQLSNLGAFQNRLECVVRGADYAVENLTASDSRIRDTNMAHEMVQFTKNNILLQAAQAMLAQANQIPQGNVLYGLELKKLSKREREDKAKTAIELVGLSGYEKMYIGELSGGMQQRVGIARALAIDPDILLMDEAFSALDPVLRVDMQKELLDLQQKLNKTLVFVTHDMEEAIRLGERIAIMQEGRIIQIAWDGEIAATNVMKVLTEKLGYRVEIDSVSTPVMYQGIATGQADAMFAAWLPTADQSYWAVFKDKVDDLGSNFVGTRQGFVVPSYVEIDSLEELPLVKDKFKGKIVGIDPGAGTTLVAEQALKDYGLDKEFTLLTGNTCTMLALLKEAIRKGEWIVITGWSPHWMWKSFSLKYLKDPKGLMGEIESVHTLARKGLKEEHSDLYELLCNFKWSEEEMLPLLLMNEQGGSAYENAQKWVRENKELVLSWFPSHLREQIKL</sequence>
<evidence type="ECO:0000256" key="1">
    <source>
        <dbReference type="SAM" id="MobiDB-lite"/>
    </source>
</evidence>
<dbReference type="Gene3D" id="1.20.1330.10">
    <property type="entry name" value="f41 fragment of flagellin, N-terminal domain"/>
    <property type="match status" value="2"/>
</dbReference>
<dbReference type="Gene3D" id="3.40.190.10">
    <property type="entry name" value="Periplasmic binding protein-like II"/>
    <property type="match status" value="1"/>
</dbReference>
<protein>
    <recommendedName>
        <fullName evidence="2">ABC transporter domain-containing protein</fullName>
    </recommendedName>
</protein>
<dbReference type="SUPFAM" id="SSF64518">
    <property type="entry name" value="Phase 1 flagellin"/>
    <property type="match status" value="1"/>
</dbReference>
<evidence type="ECO:0000259" key="2">
    <source>
        <dbReference type="PROSITE" id="PS50893"/>
    </source>
</evidence>
<dbReference type="PANTHER" id="PTHR43869">
    <property type="entry name" value="GLYCINE BETAINE/PROLINE BETAINE TRANSPORT SYSTEM ATP-BINDING PROTEIN PROV"/>
    <property type="match status" value="1"/>
</dbReference>
<dbReference type="AlphaFoldDB" id="A0AAW2H6Y4"/>
<organism evidence="3">
    <name type="scientific">Menopon gallinae</name>
    <name type="common">poultry shaft louse</name>
    <dbReference type="NCBI Taxonomy" id="328185"/>
    <lineage>
        <taxon>Eukaryota</taxon>
        <taxon>Metazoa</taxon>
        <taxon>Ecdysozoa</taxon>
        <taxon>Arthropoda</taxon>
        <taxon>Hexapoda</taxon>
        <taxon>Insecta</taxon>
        <taxon>Pterygota</taxon>
        <taxon>Neoptera</taxon>
        <taxon>Paraneoptera</taxon>
        <taxon>Psocodea</taxon>
        <taxon>Troctomorpha</taxon>
        <taxon>Phthiraptera</taxon>
        <taxon>Amblycera</taxon>
        <taxon>Menoponidae</taxon>
        <taxon>Menopon</taxon>
    </lineage>
</organism>
<dbReference type="InterPro" id="IPR001029">
    <property type="entry name" value="Flagellin_N"/>
</dbReference>
<evidence type="ECO:0000313" key="3">
    <source>
        <dbReference type="EMBL" id="KAL0265462.1"/>
    </source>
</evidence>
<dbReference type="InterPro" id="IPR046358">
    <property type="entry name" value="Flagellin_C"/>
</dbReference>
<dbReference type="Pfam" id="PF04069">
    <property type="entry name" value="OpuAC"/>
    <property type="match status" value="1"/>
</dbReference>
<accession>A0AAW2H6Y4</accession>
<dbReference type="GO" id="GO:0005198">
    <property type="term" value="F:structural molecule activity"/>
    <property type="evidence" value="ECO:0007669"/>
    <property type="project" value="InterPro"/>
</dbReference>
<dbReference type="GO" id="GO:0043190">
    <property type="term" value="C:ATP-binding cassette (ABC) transporter complex"/>
    <property type="evidence" value="ECO:0007669"/>
    <property type="project" value="InterPro"/>
</dbReference>
<gene>
    <name evidence="3" type="ORF">PYX00_010934</name>
</gene>
<dbReference type="PROSITE" id="PS50893">
    <property type="entry name" value="ABC_TRANSPORTER_2"/>
    <property type="match status" value="1"/>
</dbReference>
<proteinExistence type="predicted"/>
<dbReference type="Gene3D" id="3.40.50.300">
    <property type="entry name" value="P-loop containing nucleotide triphosphate hydrolases"/>
    <property type="match status" value="1"/>
</dbReference>